<proteinExistence type="predicted"/>
<protein>
    <submittedName>
        <fullName evidence="1">Uncharacterized protein</fullName>
    </submittedName>
</protein>
<accession>A0AAD4XCG7</accession>
<evidence type="ECO:0000313" key="2">
    <source>
        <dbReference type="Proteomes" id="UP001202328"/>
    </source>
</evidence>
<organism evidence="1 2">
    <name type="scientific">Papaver atlanticum</name>
    <dbReference type="NCBI Taxonomy" id="357466"/>
    <lineage>
        <taxon>Eukaryota</taxon>
        <taxon>Viridiplantae</taxon>
        <taxon>Streptophyta</taxon>
        <taxon>Embryophyta</taxon>
        <taxon>Tracheophyta</taxon>
        <taxon>Spermatophyta</taxon>
        <taxon>Magnoliopsida</taxon>
        <taxon>Ranunculales</taxon>
        <taxon>Papaveraceae</taxon>
        <taxon>Papaveroideae</taxon>
        <taxon>Papaver</taxon>
    </lineage>
</organism>
<reference evidence="1" key="1">
    <citation type="submission" date="2022-04" db="EMBL/GenBank/DDBJ databases">
        <title>A functionally conserved STORR gene fusion in Papaver species that diverged 16.8 million years ago.</title>
        <authorList>
            <person name="Catania T."/>
        </authorList>
    </citation>
    <scope>NUCLEOTIDE SEQUENCE</scope>
    <source>
        <strain evidence="1">S-188037</strain>
    </source>
</reference>
<keyword evidence="2" id="KW-1185">Reference proteome</keyword>
<dbReference type="Proteomes" id="UP001202328">
    <property type="component" value="Unassembled WGS sequence"/>
</dbReference>
<sequence>MPLVGISFRVLKVGLSATHASRGYRPLKKVNQTSLISQTRVCMLDSEKVLRDPSYPTRALDA</sequence>
<gene>
    <name evidence="1" type="ORF">MKW98_002576</name>
</gene>
<dbReference type="EMBL" id="JAJJMB010012161">
    <property type="protein sequence ID" value="KAI3885184.1"/>
    <property type="molecule type" value="Genomic_DNA"/>
</dbReference>
<name>A0AAD4XCG7_9MAGN</name>
<evidence type="ECO:0000313" key="1">
    <source>
        <dbReference type="EMBL" id="KAI3885184.1"/>
    </source>
</evidence>
<dbReference type="AlphaFoldDB" id="A0AAD4XCG7"/>
<comment type="caution">
    <text evidence="1">The sequence shown here is derived from an EMBL/GenBank/DDBJ whole genome shotgun (WGS) entry which is preliminary data.</text>
</comment>